<dbReference type="Pfam" id="PF00927">
    <property type="entry name" value="Transglut_C"/>
    <property type="match status" value="2"/>
</dbReference>
<dbReference type="InterPro" id="IPR038765">
    <property type="entry name" value="Papain-like_cys_pep_sf"/>
</dbReference>
<dbReference type="InterPro" id="IPR013783">
    <property type="entry name" value="Ig-like_fold"/>
</dbReference>
<evidence type="ECO:0000256" key="1">
    <source>
        <dbReference type="ARBA" id="ARBA00005968"/>
    </source>
</evidence>
<dbReference type="PANTHER" id="PTHR11590:SF69">
    <property type="entry name" value="RE08173P"/>
    <property type="match status" value="1"/>
</dbReference>
<keyword evidence="13" id="KW-1185">Reference proteome</keyword>
<evidence type="ECO:0000256" key="8">
    <source>
        <dbReference type="PIRSR" id="PIRSR000459-1"/>
    </source>
</evidence>
<dbReference type="SUPFAM" id="SSF81296">
    <property type="entry name" value="E set domains"/>
    <property type="match status" value="1"/>
</dbReference>
<keyword evidence="2" id="KW-0808">Transferase</keyword>
<keyword evidence="5" id="KW-0012">Acyltransferase</keyword>
<dbReference type="InterPro" id="IPR036238">
    <property type="entry name" value="Transglutaminase_C_sf"/>
</dbReference>
<dbReference type="Gene3D" id="2.60.40.10">
    <property type="entry name" value="Immunoglobulins"/>
    <property type="match status" value="3"/>
</dbReference>
<organism evidence="12 13">
    <name type="scientific">Stegodyphus mimosarum</name>
    <name type="common">African social velvet spider</name>
    <dbReference type="NCBI Taxonomy" id="407821"/>
    <lineage>
        <taxon>Eukaryota</taxon>
        <taxon>Metazoa</taxon>
        <taxon>Ecdysozoa</taxon>
        <taxon>Arthropoda</taxon>
        <taxon>Chelicerata</taxon>
        <taxon>Arachnida</taxon>
        <taxon>Araneae</taxon>
        <taxon>Araneomorphae</taxon>
        <taxon>Entelegynae</taxon>
        <taxon>Eresoidea</taxon>
        <taxon>Eresidae</taxon>
        <taxon>Stegodyphus</taxon>
    </lineage>
</organism>
<dbReference type="SUPFAM" id="SSF54001">
    <property type="entry name" value="Cysteine proteinases"/>
    <property type="match status" value="1"/>
</dbReference>
<dbReference type="InterPro" id="IPR001102">
    <property type="entry name" value="Transglutaminase_N"/>
</dbReference>
<comment type="cofactor">
    <cofactor evidence="9">
        <name>Ca(2+)</name>
        <dbReference type="ChEBI" id="CHEBI:29108"/>
    </cofactor>
    <text evidence="9">Binds 1 Ca(2+) ion per subunit.</text>
</comment>
<dbReference type="InterPro" id="IPR050779">
    <property type="entry name" value="Transglutaminase"/>
</dbReference>
<gene>
    <name evidence="12" type="ORF">X975_08264</name>
</gene>
<dbReference type="FunFam" id="3.90.260.10:FF:000001">
    <property type="entry name" value="Protein-glutamine gamma-glutamyltransferase 2"/>
    <property type="match status" value="1"/>
</dbReference>
<evidence type="ECO:0000256" key="5">
    <source>
        <dbReference type="ARBA" id="ARBA00023315"/>
    </source>
</evidence>
<dbReference type="FunFam" id="2.60.40.10:FF:000090">
    <property type="entry name" value="Protein-glutamine gamma-glutamyltransferase 2"/>
    <property type="match status" value="1"/>
</dbReference>
<comment type="similarity">
    <text evidence="1">Belongs to the transglutaminase superfamily. Transglutaminase family.</text>
</comment>
<feature type="binding site" evidence="9">
    <location>
        <position position="465"/>
    </location>
    <ligand>
        <name>Ca(2+)</name>
        <dbReference type="ChEBI" id="CHEBI:29108"/>
    </ligand>
</feature>
<feature type="binding site" evidence="9">
    <location>
        <position position="463"/>
    </location>
    <ligand>
        <name>Ca(2+)</name>
        <dbReference type="ChEBI" id="CHEBI:29108"/>
    </ligand>
</feature>
<keyword evidence="4 9" id="KW-0106">Calcium</keyword>
<dbReference type="InterPro" id="IPR036985">
    <property type="entry name" value="Transglutaminase-like_sf"/>
</dbReference>
<dbReference type="PROSITE" id="PS00547">
    <property type="entry name" value="TRANSGLUTAMINASES"/>
    <property type="match status" value="1"/>
</dbReference>
<feature type="active site" evidence="8">
    <location>
        <position position="423"/>
    </location>
</feature>
<dbReference type="SUPFAM" id="SSF49309">
    <property type="entry name" value="Transglutaminase, two C-terminal domains"/>
    <property type="match status" value="2"/>
</dbReference>
<dbReference type="InterPro" id="IPR014756">
    <property type="entry name" value="Ig_E-set"/>
</dbReference>
<evidence type="ECO:0000256" key="9">
    <source>
        <dbReference type="PIRSR" id="PIRSR000459-2"/>
    </source>
</evidence>
<protein>
    <recommendedName>
        <fullName evidence="6">protein-glutamine gamma-glutamyltransferase</fullName>
        <ecNumber evidence="6">2.3.2.13</ecNumber>
    </recommendedName>
</protein>
<reference evidence="12 13" key="1">
    <citation type="submission" date="2013-11" db="EMBL/GenBank/DDBJ databases">
        <title>Genome sequencing of Stegodyphus mimosarum.</title>
        <authorList>
            <person name="Bechsgaard J."/>
        </authorList>
    </citation>
    <scope>NUCLEOTIDE SEQUENCE [LARGE SCALE GENOMIC DNA]</scope>
</reference>
<evidence type="ECO:0000259" key="11">
    <source>
        <dbReference type="SMART" id="SM00460"/>
    </source>
</evidence>
<accession>A0A087UN01</accession>
<evidence type="ECO:0000256" key="7">
    <source>
        <dbReference type="ARBA" id="ARBA00051843"/>
    </source>
</evidence>
<feature type="active site" evidence="8">
    <location>
        <position position="399"/>
    </location>
</feature>
<dbReference type="Proteomes" id="UP000054359">
    <property type="component" value="Unassembled WGS sequence"/>
</dbReference>
<dbReference type="InterPro" id="IPR002931">
    <property type="entry name" value="Transglutaminase-like"/>
</dbReference>
<proteinExistence type="inferred from homology"/>
<evidence type="ECO:0000256" key="6">
    <source>
        <dbReference type="ARBA" id="ARBA00024222"/>
    </source>
</evidence>
<feature type="binding site" evidence="9">
    <location>
        <position position="518"/>
    </location>
    <ligand>
        <name>Ca(2+)</name>
        <dbReference type="ChEBI" id="CHEBI:29108"/>
    </ligand>
</feature>
<dbReference type="GO" id="GO:0003810">
    <property type="term" value="F:protein-glutamine gamma-glutamyltransferase activity"/>
    <property type="evidence" value="ECO:0007669"/>
    <property type="project" value="UniProtKB-EC"/>
</dbReference>
<evidence type="ECO:0000256" key="10">
    <source>
        <dbReference type="SAM" id="MobiDB-lite"/>
    </source>
</evidence>
<evidence type="ECO:0000256" key="2">
    <source>
        <dbReference type="ARBA" id="ARBA00022679"/>
    </source>
</evidence>
<comment type="catalytic activity">
    <reaction evidence="7">
        <text>L-glutaminyl-[protein] + L-lysyl-[protein] = [protein]-L-lysyl-N(6)-5-L-glutamyl-[protein] + NH4(+)</text>
        <dbReference type="Rhea" id="RHEA:54816"/>
        <dbReference type="Rhea" id="RHEA-COMP:9752"/>
        <dbReference type="Rhea" id="RHEA-COMP:10207"/>
        <dbReference type="Rhea" id="RHEA-COMP:14005"/>
        <dbReference type="ChEBI" id="CHEBI:28938"/>
        <dbReference type="ChEBI" id="CHEBI:29969"/>
        <dbReference type="ChEBI" id="CHEBI:30011"/>
        <dbReference type="ChEBI" id="CHEBI:138370"/>
        <dbReference type="EC" id="2.3.2.13"/>
    </reaction>
</comment>
<sequence length="774" mass="87070">MGKCYSCFRAQFTPHAQGGKSQGLPLTPSKPEVPGLPRPPSVDSDISPDKASEDAVLIVQSIDFQIDENVSSHFTGDYDIVQSENNALVLRRGFPFKLGVTFNRAFDKEKDVVCLVFTAKDASTPSYSQGTMIFCPVVPCDNSVLPSDGWQCKLLSGAEESSIVVEVTTTPNCIVGEWILEIDTKVKKEREEQAKSLRYTSKKPIFILFNPWCKQDTVYMSDSEHRKEYVLNESGLIWRGTNNRHRPCVWNYGQFEENVLQCSCYLLGHIAKLSIVARADPVKVVRHISAVVNSPDDNGVLVGNWSGDYGGGQAPTQWSGSVAILQQYYKTKKPVKYGQCWVFSGVVTTVCRALGIPARSVTNFASAHDTHNSLTIDYFYDEDGEPIENLNIDSVWNFHVWNEVWMERPDLEPGGYSGWQAIDATPQEESDGQYRCGPCSVAAIKRGEIQKAYDAPFLFAEVNADKVYWRFHGKNQPLKLIKRQTETIGQYISTKAIGSYDREDITNEYKYSEQSAEEREVMLRALRQCGNVFSRYYLNDEFEDVQFDLQLLDDIVIGSPFSVKLMIKNKGLEKKTYTVKGVLAVHTTFYTGQLKNAVKKDKFEIKIADETEKEVTMKVSYDEYEKQIVDQAAFNMIAMAQVEETGFDYFAQDDFRVRKPDVKIEVEGDPVQGQEVNVIAKLKNPLSKPLKKGYFTIEGPGLCQPLKLRLKGDVAPDSTAEVTCKISPKTSGEKNIAAKFWSRELDDVDGYLVIHVKPKPEDDIVKPADNDLTN</sequence>
<feature type="region of interest" description="Disordered" evidence="10">
    <location>
        <begin position="16"/>
        <end position="48"/>
    </location>
</feature>
<dbReference type="PANTHER" id="PTHR11590">
    <property type="entry name" value="PROTEIN-GLUTAMINE GAMMA-GLUTAMYLTRANSFERASE"/>
    <property type="match status" value="1"/>
</dbReference>
<dbReference type="InterPro" id="IPR023608">
    <property type="entry name" value="Transglutaminase_animal"/>
</dbReference>
<feature type="domain" description="Transglutaminase-like" evidence="11">
    <location>
        <begin position="332"/>
        <end position="426"/>
    </location>
</feature>
<dbReference type="FunFam" id="2.60.40.10:FF:000171">
    <property type="entry name" value="protein-glutamine gamma-glutamyltransferase 6"/>
    <property type="match status" value="1"/>
</dbReference>
<dbReference type="STRING" id="407821.A0A087UN01"/>
<dbReference type="GO" id="GO:0046872">
    <property type="term" value="F:metal ion binding"/>
    <property type="evidence" value="ECO:0007669"/>
    <property type="project" value="UniProtKB-KW"/>
</dbReference>
<feature type="binding site" evidence="9">
    <location>
        <position position="513"/>
    </location>
    <ligand>
        <name>Ca(2+)</name>
        <dbReference type="ChEBI" id="CHEBI:29108"/>
    </ligand>
</feature>
<dbReference type="Pfam" id="PF00868">
    <property type="entry name" value="Transglut_N"/>
    <property type="match status" value="1"/>
</dbReference>
<name>A0A087UN01_STEMI</name>
<evidence type="ECO:0000313" key="12">
    <source>
        <dbReference type="EMBL" id="KFM78740.1"/>
    </source>
</evidence>
<dbReference type="InterPro" id="IPR008958">
    <property type="entry name" value="Transglutaminase_C"/>
</dbReference>
<dbReference type="OMA" id="WKYSQFE"/>
<dbReference type="PIRSF" id="PIRSF000459">
    <property type="entry name" value="TGM_EBP42"/>
    <property type="match status" value="1"/>
</dbReference>
<dbReference type="EC" id="2.3.2.13" evidence="6"/>
<dbReference type="OrthoDB" id="437511at2759"/>
<dbReference type="SMART" id="SM00460">
    <property type="entry name" value="TGc"/>
    <property type="match status" value="1"/>
</dbReference>
<dbReference type="EMBL" id="KK120651">
    <property type="protein sequence ID" value="KFM78740.1"/>
    <property type="molecule type" value="Genomic_DNA"/>
</dbReference>
<dbReference type="AlphaFoldDB" id="A0A087UN01"/>
<evidence type="ECO:0000256" key="4">
    <source>
        <dbReference type="ARBA" id="ARBA00022837"/>
    </source>
</evidence>
<dbReference type="Gene3D" id="3.90.260.10">
    <property type="entry name" value="Transglutaminase-like"/>
    <property type="match status" value="1"/>
</dbReference>
<feature type="active site" evidence="8">
    <location>
        <position position="340"/>
    </location>
</feature>
<dbReference type="InterPro" id="IPR013808">
    <property type="entry name" value="Transglutaminase_AS"/>
</dbReference>
<dbReference type="Pfam" id="PF01841">
    <property type="entry name" value="Transglut_core"/>
    <property type="match status" value="1"/>
</dbReference>
<feature type="non-terminal residue" evidence="12">
    <location>
        <position position="774"/>
    </location>
</feature>
<evidence type="ECO:0000313" key="13">
    <source>
        <dbReference type="Proteomes" id="UP000054359"/>
    </source>
</evidence>
<keyword evidence="3 9" id="KW-0479">Metal-binding</keyword>
<evidence type="ECO:0000256" key="3">
    <source>
        <dbReference type="ARBA" id="ARBA00022723"/>
    </source>
</evidence>